<dbReference type="NCBIfam" id="NF007640">
    <property type="entry name" value="PRK10307.1"/>
    <property type="match status" value="1"/>
</dbReference>
<dbReference type="InterPro" id="IPR028098">
    <property type="entry name" value="Glyco_trans_4-like_N"/>
</dbReference>
<dbReference type="SUPFAM" id="SSF53756">
    <property type="entry name" value="UDP-Glycosyltransferase/glycogen phosphorylase"/>
    <property type="match status" value="1"/>
</dbReference>
<dbReference type="EMBL" id="JAPNOA010000058">
    <property type="protein sequence ID" value="MCY0966947.1"/>
    <property type="molecule type" value="Genomic_DNA"/>
</dbReference>
<dbReference type="InterPro" id="IPR050194">
    <property type="entry name" value="Glycosyltransferase_grp1"/>
</dbReference>
<organism evidence="3 4">
    <name type="scientific">Parathalassolituus penaei</name>
    <dbReference type="NCBI Taxonomy" id="2997323"/>
    <lineage>
        <taxon>Bacteria</taxon>
        <taxon>Pseudomonadati</taxon>
        <taxon>Pseudomonadota</taxon>
        <taxon>Gammaproteobacteria</taxon>
        <taxon>Oceanospirillales</taxon>
        <taxon>Oceanospirillaceae</taxon>
        <taxon>Parathalassolituus</taxon>
    </lineage>
</organism>
<evidence type="ECO:0000259" key="2">
    <source>
        <dbReference type="Pfam" id="PF13579"/>
    </source>
</evidence>
<dbReference type="Gene3D" id="3.40.50.2000">
    <property type="entry name" value="Glycogen Phosphorylase B"/>
    <property type="match status" value="2"/>
</dbReference>
<protein>
    <submittedName>
        <fullName evidence="3">Glycosyltransferase WbuB</fullName>
    </submittedName>
</protein>
<evidence type="ECO:0000259" key="1">
    <source>
        <dbReference type="Pfam" id="PF00534"/>
    </source>
</evidence>
<dbReference type="AlphaFoldDB" id="A0A9X3EG48"/>
<evidence type="ECO:0000313" key="3">
    <source>
        <dbReference type="EMBL" id="MCY0966947.1"/>
    </source>
</evidence>
<dbReference type="Proteomes" id="UP001150830">
    <property type="component" value="Unassembled WGS sequence"/>
</dbReference>
<proteinExistence type="predicted"/>
<dbReference type="GO" id="GO:0016757">
    <property type="term" value="F:glycosyltransferase activity"/>
    <property type="evidence" value="ECO:0007669"/>
    <property type="project" value="InterPro"/>
</dbReference>
<dbReference type="Pfam" id="PF00534">
    <property type="entry name" value="Glycos_transf_1"/>
    <property type="match status" value="1"/>
</dbReference>
<feature type="domain" description="Glycosyl transferase family 1" evidence="1">
    <location>
        <begin position="218"/>
        <end position="338"/>
    </location>
</feature>
<evidence type="ECO:0000313" key="4">
    <source>
        <dbReference type="Proteomes" id="UP001150830"/>
    </source>
</evidence>
<accession>A0A9X3EG48</accession>
<sequence>MNFLVYSINYAPELTGIGKYNGEMCPWLADAGDTVHVVTAPPYYPEWKIHNGFNAYSFQSSKQHDVVVHRCPLYVPEKPTTIKRILHLSSFAASSAWRLFSLWKQKPDVVFVVEPTLFCVPAALLFCKLRGSKAVLHIQDYEVDAMLGLGMAGKSAGFIGRLAYGVESWLMKRFDKVSSISFSMLEKAKQKGVAAERLMFFPNWADTGFVTPEVDGSRIREAWGYKASDRIVLYAGNMGAKQGLELVIDAAQRFADQPDVKFVMVGSGAYVDTLKAIAAEKNLPNVDFKPLQAWEDVPAMLAMADVHLVVQKKGAADAVLPSKLTNILSAGGFAVVTAEPETELGRLATEYSGIYTCVEPENLDAFCTGLSVELERSNGTNMVARRYAEQNLDKNAILARFRQELLTLTGKY</sequence>
<dbReference type="CDD" id="cd03794">
    <property type="entry name" value="GT4_WbuB-like"/>
    <property type="match status" value="1"/>
</dbReference>
<name>A0A9X3EG48_9GAMM</name>
<dbReference type="InterPro" id="IPR001296">
    <property type="entry name" value="Glyco_trans_1"/>
</dbReference>
<feature type="domain" description="Glycosyltransferase subfamily 4-like N-terminal" evidence="2">
    <location>
        <begin position="15"/>
        <end position="204"/>
    </location>
</feature>
<gene>
    <name evidence="3" type="ORF">OUO13_17350</name>
</gene>
<dbReference type="RefSeq" id="WP_283175154.1">
    <property type="nucleotide sequence ID" value="NZ_JAPNOA010000058.1"/>
</dbReference>
<comment type="caution">
    <text evidence="3">The sequence shown here is derived from an EMBL/GenBank/DDBJ whole genome shotgun (WGS) entry which is preliminary data.</text>
</comment>
<reference evidence="3" key="1">
    <citation type="submission" date="2022-11" db="EMBL/GenBank/DDBJ databases">
        <title>Parathalassolutuus dongxingensis gen. nov., sp. nov., a novel member of family Oceanospirillaceae isolated from a coastal shrimp pond in Guangxi, China.</title>
        <authorList>
            <person name="Chen H."/>
        </authorList>
    </citation>
    <scope>NUCLEOTIDE SEQUENCE</scope>
    <source>
        <strain evidence="3">G-43</strain>
    </source>
</reference>
<dbReference type="PANTHER" id="PTHR45947">
    <property type="entry name" value="SULFOQUINOVOSYL TRANSFERASE SQD2"/>
    <property type="match status" value="1"/>
</dbReference>
<dbReference type="Pfam" id="PF13579">
    <property type="entry name" value="Glyco_trans_4_4"/>
    <property type="match status" value="1"/>
</dbReference>
<dbReference type="PANTHER" id="PTHR45947:SF3">
    <property type="entry name" value="SULFOQUINOVOSYL TRANSFERASE SQD2"/>
    <property type="match status" value="1"/>
</dbReference>
<keyword evidence="4" id="KW-1185">Reference proteome</keyword>